<keyword evidence="1" id="KW-0472">Membrane</keyword>
<dbReference type="Proteomes" id="UP000298030">
    <property type="component" value="Unassembled WGS sequence"/>
</dbReference>
<evidence type="ECO:0000313" key="3">
    <source>
        <dbReference type="Proteomes" id="UP000298030"/>
    </source>
</evidence>
<dbReference type="AlphaFoldDB" id="A0A4Y7TDG7"/>
<protein>
    <submittedName>
        <fullName evidence="2">Uncharacterized protein</fullName>
    </submittedName>
</protein>
<comment type="caution">
    <text evidence="2">The sequence shown here is derived from an EMBL/GenBank/DDBJ whole genome shotgun (WGS) entry which is preliminary data.</text>
</comment>
<reference evidence="2 3" key="1">
    <citation type="journal article" date="2019" name="Nat. Ecol. Evol.">
        <title>Megaphylogeny resolves global patterns of mushroom evolution.</title>
        <authorList>
            <person name="Varga T."/>
            <person name="Krizsan K."/>
            <person name="Foldi C."/>
            <person name="Dima B."/>
            <person name="Sanchez-Garcia M."/>
            <person name="Sanchez-Ramirez S."/>
            <person name="Szollosi G.J."/>
            <person name="Szarkandi J.G."/>
            <person name="Papp V."/>
            <person name="Albert L."/>
            <person name="Andreopoulos W."/>
            <person name="Angelini C."/>
            <person name="Antonin V."/>
            <person name="Barry K.W."/>
            <person name="Bougher N.L."/>
            <person name="Buchanan P."/>
            <person name="Buyck B."/>
            <person name="Bense V."/>
            <person name="Catcheside P."/>
            <person name="Chovatia M."/>
            <person name="Cooper J."/>
            <person name="Damon W."/>
            <person name="Desjardin D."/>
            <person name="Finy P."/>
            <person name="Geml J."/>
            <person name="Haridas S."/>
            <person name="Hughes K."/>
            <person name="Justo A."/>
            <person name="Karasinski D."/>
            <person name="Kautmanova I."/>
            <person name="Kiss B."/>
            <person name="Kocsube S."/>
            <person name="Kotiranta H."/>
            <person name="LaButti K.M."/>
            <person name="Lechner B.E."/>
            <person name="Liimatainen K."/>
            <person name="Lipzen A."/>
            <person name="Lukacs Z."/>
            <person name="Mihaltcheva S."/>
            <person name="Morgado L.N."/>
            <person name="Niskanen T."/>
            <person name="Noordeloos M.E."/>
            <person name="Ohm R.A."/>
            <person name="Ortiz-Santana B."/>
            <person name="Ovrebo C."/>
            <person name="Racz N."/>
            <person name="Riley R."/>
            <person name="Savchenko A."/>
            <person name="Shiryaev A."/>
            <person name="Soop K."/>
            <person name="Spirin V."/>
            <person name="Szebenyi C."/>
            <person name="Tomsovsky M."/>
            <person name="Tulloss R.E."/>
            <person name="Uehling J."/>
            <person name="Grigoriev I.V."/>
            <person name="Vagvolgyi C."/>
            <person name="Papp T."/>
            <person name="Martin F.M."/>
            <person name="Miettinen O."/>
            <person name="Hibbett D.S."/>
            <person name="Nagy L.G."/>
        </authorList>
    </citation>
    <scope>NUCLEOTIDE SEQUENCE [LARGE SCALE GENOMIC DNA]</scope>
    <source>
        <strain evidence="2 3">FP101781</strain>
    </source>
</reference>
<dbReference type="EMBL" id="QPFP01000016">
    <property type="protein sequence ID" value="TEB32051.1"/>
    <property type="molecule type" value="Genomic_DNA"/>
</dbReference>
<sequence length="182" mass="20516">MAYALQLSSTMLFHTALPFACLPSNQPFSSAHHFSRFVVVISGCDQTLHSRALSLIAFRCPSLSFITSVPPPSLLFFISLFALFPLDNFSDHDQPLTYRTRVGAGMWPQSWSSMNILRRSTRCSSTRLWTFARSQLSGLQPITSCDMHSSRRQVFVILLLVTSTNVIARMFYQRLTPVVSFA</sequence>
<accession>A0A4Y7TDG7</accession>
<name>A0A4Y7TDG7_COPMI</name>
<gene>
    <name evidence="2" type="ORF">FA13DRAFT_283106</name>
</gene>
<evidence type="ECO:0000313" key="2">
    <source>
        <dbReference type="EMBL" id="TEB32051.1"/>
    </source>
</evidence>
<keyword evidence="1" id="KW-0812">Transmembrane</keyword>
<keyword evidence="3" id="KW-1185">Reference proteome</keyword>
<evidence type="ECO:0000256" key="1">
    <source>
        <dbReference type="SAM" id="Phobius"/>
    </source>
</evidence>
<feature type="transmembrane region" description="Helical" evidence="1">
    <location>
        <begin position="154"/>
        <end position="172"/>
    </location>
</feature>
<organism evidence="2 3">
    <name type="scientific">Coprinellus micaceus</name>
    <name type="common">Glistening ink-cap mushroom</name>
    <name type="synonym">Coprinus micaceus</name>
    <dbReference type="NCBI Taxonomy" id="71717"/>
    <lineage>
        <taxon>Eukaryota</taxon>
        <taxon>Fungi</taxon>
        <taxon>Dikarya</taxon>
        <taxon>Basidiomycota</taxon>
        <taxon>Agaricomycotina</taxon>
        <taxon>Agaricomycetes</taxon>
        <taxon>Agaricomycetidae</taxon>
        <taxon>Agaricales</taxon>
        <taxon>Agaricineae</taxon>
        <taxon>Psathyrellaceae</taxon>
        <taxon>Coprinellus</taxon>
    </lineage>
</organism>
<keyword evidence="1" id="KW-1133">Transmembrane helix</keyword>
<proteinExistence type="predicted"/>